<organism evidence="1 2">
    <name type="scientific">Aspergillus phoenicis ATCC 13157</name>
    <dbReference type="NCBI Taxonomy" id="1353007"/>
    <lineage>
        <taxon>Eukaryota</taxon>
        <taxon>Fungi</taxon>
        <taxon>Dikarya</taxon>
        <taxon>Ascomycota</taxon>
        <taxon>Pezizomycotina</taxon>
        <taxon>Eurotiomycetes</taxon>
        <taxon>Eurotiomycetidae</taxon>
        <taxon>Eurotiales</taxon>
        <taxon>Aspergillaceae</taxon>
        <taxon>Aspergillus</taxon>
    </lineage>
</organism>
<name>A0A370PBW9_ASPPH</name>
<reference evidence="1 2" key="1">
    <citation type="submission" date="2018-07" db="EMBL/GenBank/DDBJ databases">
        <title>Section-level genome sequencing of Aspergillus section Nigri to investigate inter- and intra-species variation.</title>
        <authorList>
            <consortium name="DOE Joint Genome Institute"/>
            <person name="Vesth T.C."/>
            <person name="Nybo J.L."/>
            <person name="Theobald S."/>
            <person name="Frisvad J.C."/>
            <person name="Larsen T.O."/>
            <person name="Nielsen K.F."/>
            <person name="Hoof J.B."/>
            <person name="Brandl J."/>
            <person name="Salamov A."/>
            <person name="Riley R."/>
            <person name="Gladden J.M."/>
            <person name="Phatale P."/>
            <person name="Nielsen M.T."/>
            <person name="Lyhne E.K."/>
            <person name="Kogle M.E."/>
            <person name="Strasser K."/>
            <person name="McDonnell E."/>
            <person name="Barry K."/>
            <person name="Clum A."/>
            <person name="Chen C."/>
            <person name="Nolan M."/>
            <person name="Sandor L."/>
            <person name="Kuo A."/>
            <person name="Lipzen A."/>
            <person name="Hainaut M."/>
            <person name="Drula E."/>
            <person name="Tsang A."/>
            <person name="Magnuson J.K."/>
            <person name="Henrissat B."/>
            <person name="Wiebenga A."/>
            <person name="Simmons B.A."/>
            <person name="Makela M.R."/>
            <person name="De vries R.P."/>
            <person name="Grigoriev I.V."/>
            <person name="Mortensen U.H."/>
            <person name="Baker S.E."/>
            <person name="Andersen M.R."/>
        </authorList>
    </citation>
    <scope>NUCLEOTIDE SEQUENCE [LARGE SCALE GENOMIC DNA]</scope>
    <source>
        <strain evidence="1 2">ATCC 13157</strain>
    </source>
</reference>
<evidence type="ECO:0000313" key="1">
    <source>
        <dbReference type="EMBL" id="RDK39686.1"/>
    </source>
</evidence>
<dbReference type="Proteomes" id="UP000254937">
    <property type="component" value="Unassembled WGS sequence"/>
</dbReference>
<dbReference type="AlphaFoldDB" id="A0A370PBW9"/>
<keyword evidence="2" id="KW-1185">Reference proteome</keyword>
<evidence type="ECO:0000313" key="2">
    <source>
        <dbReference type="Proteomes" id="UP000254937"/>
    </source>
</evidence>
<proteinExistence type="predicted"/>
<protein>
    <submittedName>
        <fullName evidence="1">Uncharacterized protein</fullName>
    </submittedName>
</protein>
<dbReference type="EMBL" id="KZ851860">
    <property type="protein sequence ID" value="RDK39686.1"/>
    <property type="molecule type" value="Genomic_DNA"/>
</dbReference>
<sequence>MHTLGAHDTNALATQTQLVISCLLFVPRSAANLGVLLLEFAFVVKKRQTFLEKRISSNPHLLKQANAKLNELKAIVYKLTAACRAGRAPISIHILAGTDRFRAKYDNKYTDGDFANLLRHRPDFTEKLAIAVDELLSVINQQQVADQSSDSLM</sequence>
<accession>A0A370PBW9</accession>
<gene>
    <name evidence="1" type="ORF">M752DRAFT_268720</name>
</gene>